<dbReference type="Pfam" id="PF00684">
    <property type="entry name" value="DnaJ_CXXCXGXG"/>
    <property type="match status" value="1"/>
</dbReference>
<dbReference type="InterPro" id="IPR001623">
    <property type="entry name" value="DnaJ_domain"/>
</dbReference>
<keyword evidence="5" id="KW-0863">Zinc-finger</keyword>
<gene>
    <name evidence="9" type="primary">dnaJ</name>
    <name evidence="12" type="ORF">WH52_02035</name>
</gene>
<dbReference type="Gene3D" id="2.10.230.10">
    <property type="entry name" value="Heat shock protein DnaJ, cysteine-rich domain"/>
    <property type="match status" value="1"/>
</dbReference>
<dbReference type="SUPFAM" id="SSF46565">
    <property type="entry name" value="Chaperone J-domain"/>
    <property type="match status" value="1"/>
</dbReference>
<dbReference type="Gene3D" id="2.60.260.20">
    <property type="entry name" value="Urease metallochaperone UreE, N-terminal domain"/>
    <property type="match status" value="2"/>
</dbReference>
<dbReference type="SUPFAM" id="SSF49493">
    <property type="entry name" value="HSP40/DnaJ peptide-binding domain"/>
    <property type="match status" value="2"/>
</dbReference>
<evidence type="ECO:0000313" key="13">
    <source>
        <dbReference type="Proteomes" id="UP000194221"/>
    </source>
</evidence>
<feature type="region of interest" description="Disordered" evidence="10">
    <location>
        <begin position="350"/>
        <end position="374"/>
    </location>
</feature>
<keyword evidence="8 9" id="KW-0143">Chaperone</keyword>
<evidence type="ECO:0000256" key="2">
    <source>
        <dbReference type="ARBA" id="ARBA00022705"/>
    </source>
</evidence>
<dbReference type="RefSeq" id="WP_086029250.1">
    <property type="nucleotide sequence ID" value="NZ_LAPZ01000001.1"/>
</dbReference>
<dbReference type="GO" id="GO:0005737">
    <property type="term" value="C:cytoplasm"/>
    <property type="evidence" value="ECO:0007669"/>
    <property type="project" value="UniProtKB-SubCell"/>
</dbReference>
<dbReference type="SMART" id="SM00271">
    <property type="entry name" value="DnaJ"/>
    <property type="match status" value="1"/>
</dbReference>
<evidence type="ECO:0000256" key="1">
    <source>
        <dbReference type="ARBA" id="ARBA00022490"/>
    </source>
</evidence>
<evidence type="ECO:0000256" key="9">
    <source>
        <dbReference type="HAMAP-Rule" id="MF_01152"/>
    </source>
</evidence>
<comment type="cofactor">
    <cofactor evidence="9">
        <name>Zn(2+)</name>
        <dbReference type="ChEBI" id="CHEBI:29105"/>
    </cofactor>
    <text evidence="9">Binds 2 Zn(2+) ions per monomer.</text>
</comment>
<keyword evidence="13" id="KW-1185">Reference proteome</keyword>
<dbReference type="InterPro" id="IPR036410">
    <property type="entry name" value="HSP_DnaJ_Cys-rich_dom_sf"/>
</dbReference>
<comment type="caution">
    <text evidence="9">Lacks conserved residue(s) required for the propagation of feature annotation.</text>
</comment>
<protein>
    <recommendedName>
        <fullName evidence="9">Chaperone protein DnaJ</fullName>
    </recommendedName>
</protein>
<dbReference type="GO" id="GO:0006260">
    <property type="term" value="P:DNA replication"/>
    <property type="evidence" value="ECO:0007669"/>
    <property type="project" value="UniProtKB-KW"/>
</dbReference>
<dbReference type="GO" id="GO:0051082">
    <property type="term" value="F:unfolded protein binding"/>
    <property type="evidence" value="ECO:0007669"/>
    <property type="project" value="UniProtKB-UniRule"/>
</dbReference>
<sequence>MAKQDYYEILGISKSATQAEIKKAYRKMAIKYHPDKNPDNAEAEEKFKLAAEAYEVLSDENKKARYDQYGHAAFEGGHGGFGGGGMNMDDIFSQFGDIFGGAFGGGFGGFGGGGQRQARVKGSNMRIRVKLTLEEIAKGVEKKVKVRRKVQAEGVSYKTCTTCNGSGQQMRVTNTILGRMQTATTCSACHGAGEIIDSKPNGADAQGMVSKEETVSIQIPAGVTEGVQLKVAGKGNEAPGKNSISGDLLVLIEEIPHDKLKREGTNVHYDLYINFSEAVLGTSKEIETVTGKVKIKIDGGTQSGKILRLKGKGLPSIEHYGNGDFLIHINVWTPQELTKEQRKFFEEMQADENFSPNPQKSDKSFFDKVKDMFS</sequence>
<dbReference type="FunCoup" id="A0A1Y2PIB8">
    <property type="interactions" value="479"/>
</dbReference>
<evidence type="ECO:0000313" key="12">
    <source>
        <dbReference type="EMBL" id="OSY89438.1"/>
    </source>
</evidence>
<dbReference type="AlphaFoldDB" id="A0A1Y2PIB8"/>
<comment type="caution">
    <text evidence="12">The sequence shown here is derived from an EMBL/GenBank/DDBJ whole genome shotgun (WGS) entry which is preliminary data.</text>
</comment>
<dbReference type="PROSITE" id="PS50076">
    <property type="entry name" value="DNAJ_2"/>
    <property type="match status" value="1"/>
</dbReference>
<feature type="binding site" evidence="9">
    <location>
        <position position="186"/>
    </location>
    <ligand>
        <name>Zn(2+)</name>
        <dbReference type="ChEBI" id="CHEBI:29105"/>
        <label>2</label>
    </ligand>
</feature>
<dbReference type="Pfam" id="PF00226">
    <property type="entry name" value="DnaJ"/>
    <property type="match status" value="1"/>
</dbReference>
<dbReference type="PROSITE" id="PS00636">
    <property type="entry name" value="DNAJ_1"/>
    <property type="match status" value="1"/>
</dbReference>
<dbReference type="InterPro" id="IPR002939">
    <property type="entry name" value="DnaJ_C"/>
</dbReference>
<feature type="binding site" evidence="9">
    <location>
        <position position="189"/>
    </location>
    <ligand>
        <name>Zn(2+)</name>
        <dbReference type="ChEBI" id="CHEBI:29105"/>
        <label>2</label>
    </ligand>
</feature>
<dbReference type="Pfam" id="PF01556">
    <property type="entry name" value="DnaJ_C"/>
    <property type="match status" value="1"/>
</dbReference>
<evidence type="ECO:0000256" key="3">
    <source>
        <dbReference type="ARBA" id="ARBA00022723"/>
    </source>
</evidence>
<evidence type="ECO:0000259" key="11">
    <source>
        <dbReference type="PROSITE" id="PS50076"/>
    </source>
</evidence>
<dbReference type="InterPro" id="IPR018253">
    <property type="entry name" value="DnaJ_domain_CS"/>
</dbReference>
<keyword evidence="6 9" id="KW-0862">Zinc</keyword>
<evidence type="ECO:0000256" key="8">
    <source>
        <dbReference type="ARBA" id="ARBA00023186"/>
    </source>
</evidence>
<keyword evidence="2 9" id="KW-0235">DNA replication</keyword>
<dbReference type="PRINTS" id="PR00625">
    <property type="entry name" value="JDOMAIN"/>
</dbReference>
<keyword evidence="3 9" id="KW-0479">Metal-binding</keyword>
<dbReference type="STRING" id="1635173.WH52_02035"/>
<dbReference type="FunFam" id="1.10.287.110:FF:000034">
    <property type="entry name" value="Chaperone protein DnaJ"/>
    <property type="match status" value="1"/>
</dbReference>
<dbReference type="InterPro" id="IPR008971">
    <property type="entry name" value="HSP40/DnaJ_pept-bd"/>
</dbReference>
<feature type="binding site" evidence="9">
    <location>
        <position position="163"/>
    </location>
    <ligand>
        <name>Zn(2+)</name>
        <dbReference type="ChEBI" id="CHEBI:29105"/>
        <label>2</label>
    </ligand>
</feature>
<keyword evidence="7 9" id="KW-0346">Stress response</keyword>
<dbReference type="PANTHER" id="PTHR43096:SF48">
    <property type="entry name" value="CHAPERONE PROTEIN DNAJ"/>
    <property type="match status" value="1"/>
</dbReference>
<dbReference type="NCBIfam" id="NF008035">
    <property type="entry name" value="PRK10767.1"/>
    <property type="match status" value="1"/>
</dbReference>
<dbReference type="PANTHER" id="PTHR43096">
    <property type="entry name" value="DNAJ HOMOLOG 1, MITOCHONDRIAL-RELATED"/>
    <property type="match status" value="1"/>
</dbReference>
<dbReference type="InterPro" id="IPR001305">
    <property type="entry name" value="HSP_DnaJ_Cys-rich_dom"/>
</dbReference>
<comment type="similarity">
    <text evidence="9">Belongs to the DnaJ family.</text>
</comment>
<dbReference type="Gene3D" id="1.10.287.110">
    <property type="entry name" value="DnaJ domain"/>
    <property type="match status" value="1"/>
</dbReference>
<reference evidence="12 13" key="1">
    <citation type="submission" date="2015-03" db="EMBL/GenBank/DDBJ databases">
        <title>Genome sequence of Tenacibaculum sp. S2-2, isolated from intestinal microbiota of sea cucumber, Apostichopus japonicas.</title>
        <authorList>
            <person name="Shao Z."/>
            <person name="Wang L."/>
            <person name="Li X."/>
        </authorList>
    </citation>
    <scope>NUCLEOTIDE SEQUENCE [LARGE SCALE GENOMIC DNA]</scope>
    <source>
        <strain evidence="12 13">S2-2</strain>
    </source>
</reference>
<dbReference type="CDD" id="cd06257">
    <property type="entry name" value="DnaJ"/>
    <property type="match status" value="1"/>
</dbReference>
<comment type="function">
    <text evidence="9">Participates actively in the response to hyperosmotic and heat shock by preventing the aggregation of stress-denatured proteins and by disaggregating proteins, also in an autonomous, DnaK-independent fashion. Unfolded proteins bind initially to DnaJ; upon interaction with the DnaJ-bound protein, DnaK hydrolyzes its bound ATP, resulting in the formation of a stable complex. GrpE releases ADP from DnaK; ATP binding to DnaK triggers the release of the substrate protein, thus completing the reaction cycle. Several rounds of ATP-dependent interactions between DnaJ, DnaK and GrpE are required for fully efficient folding. Also involved, together with DnaK and GrpE, in the DNA replication of plasmids through activation of initiation proteins.</text>
</comment>
<dbReference type="OrthoDB" id="9779889at2"/>
<dbReference type="GO" id="GO:0008270">
    <property type="term" value="F:zinc ion binding"/>
    <property type="evidence" value="ECO:0007669"/>
    <property type="project" value="UniProtKB-UniRule"/>
</dbReference>
<dbReference type="CDD" id="cd10747">
    <property type="entry name" value="DnaJ_C"/>
    <property type="match status" value="1"/>
</dbReference>
<name>A0A1Y2PIB8_9FLAO</name>
<evidence type="ECO:0000256" key="5">
    <source>
        <dbReference type="ARBA" id="ARBA00022771"/>
    </source>
</evidence>
<evidence type="ECO:0000256" key="4">
    <source>
        <dbReference type="ARBA" id="ARBA00022737"/>
    </source>
</evidence>
<feature type="binding site" evidence="9">
    <location>
        <position position="160"/>
    </location>
    <ligand>
        <name>Zn(2+)</name>
        <dbReference type="ChEBI" id="CHEBI:29105"/>
        <label>2</label>
    </ligand>
</feature>
<dbReference type="Proteomes" id="UP000194221">
    <property type="component" value="Unassembled WGS sequence"/>
</dbReference>
<dbReference type="InParanoid" id="A0A1Y2PIB8"/>
<dbReference type="GO" id="GO:0005524">
    <property type="term" value="F:ATP binding"/>
    <property type="evidence" value="ECO:0007669"/>
    <property type="project" value="InterPro"/>
</dbReference>
<dbReference type="HAMAP" id="MF_01152">
    <property type="entry name" value="DnaJ"/>
    <property type="match status" value="1"/>
</dbReference>
<organism evidence="12 13">
    <name type="scientific">Tenacibaculum holothuriorum</name>
    <dbReference type="NCBI Taxonomy" id="1635173"/>
    <lineage>
        <taxon>Bacteria</taxon>
        <taxon>Pseudomonadati</taxon>
        <taxon>Bacteroidota</taxon>
        <taxon>Flavobacteriia</taxon>
        <taxon>Flavobacteriales</taxon>
        <taxon>Flavobacteriaceae</taxon>
        <taxon>Tenacibaculum</taxon>
    </lineage>
</organism>
<evidence type="ECO:0000256" key="6">
    <source>
        <dbReference type="ARBA" id="ARBA00022833"/>
    </source>
</evidence>
<dbReference type="InterPro" id="IPR036869">
    <property type="entry name" value="J_dom_sf"/>
</dbReference>
<dbReference type="GO" id="GO:0042026">
    <property type="term" value="P:protein refolding"/>
    <property type="evidence" value="ECO:0007669"/>
    <property type="project" value="TreeGrafter"/>
</dbReference>
<dbReference type="CDD" id="cd10719">
    <property type="entry name" value="DnaJ_zf"/>
    <property type="match status" value="1"/>
</dbReference>
<dbReference type="FunFam" id="2.60.260.20:FF:000005">
    <property type="entry name" value="Chaperone protein dnaJ 1, mitochondrial"/>
    <property type="match status" value="1"/>
</dbReference>
<keyword evidence="1 9" id="KW-0963">Cytoplasm</keyword>
<comment type="subunit">
    <text evidence="9">Homodimer.</text>
</comment>
<comment type="domain">
    <text evidence="9">The J domain is necessary and sufficient to stimulate DnaK ATPase activity. Zinc center 1 plays an important role in the autonomous, DnaK-independent chaperone activity of DnaJ. Zinc center 2 is essential for interaction with DnaK and for DnaJ activity.</text>
</comment>
<feature type="domain" description="J" evidence="11">
    <location>
        <begin position="5"/>
        <end position="70"/>
    </location>
</feature>
<dbReference type="InterPro" id="IPR012724">
    <property type="entry name" value="DnaJ"/>
</dbReference>
<accession>A0A1Y2PIB8</accession>
<evidence type="ECO:0000256" key="7">
    <source>
        <dbReference type="ARBA" id="ARBA00023016"/>
    </source>
</evidence>
<dbReference type="GO" id="GO:0009408">
    <property type="term" value="P:response to heat"/>
    <property type="evidence" value="ECO:0007669"/>
    <property type="project" value="InterPro"/>
</dbReference>
<evidence type="ECO:0000256" key="10">
    <source>
        <dbReference type="SAM" id="MobiDB-lite"/>
    </source>
</evidence>
<dbReference type="EMBL" id="LAPZ01000001">
    <property type="protein sequence ID" value="OSY89438.1"/>
    <property type="molecule type" value="Genomic_DNA"/>
</dbReference>
<proteinExistence type="inferred from homology"/>
<feature type="compositionally biased region" description="Basic and acidic residues" evidence="10">
    <location>
        <begin position="360"/>
        <end position="374"/>
    </location>
</feature>
<dbReference type="GO" id="GO:0031072">
    <property type="term" value="F:heat shock protein binding"/>
    <property type="evidence" value="ECO:0007669"/>
    <property type="project" value="InterPro"/>
</dbReference>
<keyword evidence="4 9" id="KW-0677">Repeat</keyword>
<dbReference type="SUPFAM" id="SSF57938">
    <property type="entry name" value="DnaJ/Hsp40 cysteine-rich domain"/>
    <property type="match status" value="1"/>
</dbReference>
<comment type="subcellular location">
    <subcellularLocation>
        <location evidence="9">Cytoplasm</location>
    </subcellularLocation>
</comment>